<name>A0ACC2JRG7_9PEZI</name>
<dbReference type="Proteomes" id="UP001153332">
    <property type="component" value="Unassembled WGS sequence"/>
</dbReference>
<evidence type="ECO:0000313" key="1">
    <source>
        <dbReference type="EMBL" id="KAJ8129788.1"/>
    </source>
</evidence>
<reference evidence="1" key="1">
    <citation type="submission" date="2022-12" db="EMBL/GenBank/DDBJ databases">
        <title>Genome Sequence of Lasiodiplodia mahajangana.</title>
        <authorList>
            <person name="Buettner E."/>
        </authorList>
    </citation>
    <scope>NUCLEOTIDE SEQUENCE</scope>
    <source>
        <strain evidence="1">VT137</strain>
    </source>
</reference>
<dbReference type="EMBL" id="JAPUUL010000660">
    <property type="protein sequence ID" value="KAJ8129788.1"/>
    <property type="molecule type" value="Genomic_DNA"/>
</dbReference>
<evidence type="ECO:0000313" key="2">
    <source>
        <dbReference type="Proteomes" id="UP001153332"/>
    </source>
</evidence>
<keyword evidence="2" id="KW-1185">Reference proteome</keyword>
<sequence>MPPGVPARLIIFVPSSKSLIKYASHFGIRTSINKTHIAVSMALVAFGKHPDHHPNVQNTLRNMFSRKLHPSVENKSVAQQIARFGAPGHVKSIKALAIACSNKNEDNNENARLSAAPKKQRKTIASPSKDDDDKDTQHPPTRRAQRAKIKPVN</sequence>
<gene>
    <name evidence="1" type="ORF">O1611_g3842</name>
</gene>
<organism evidence="1 2">
    <name type="scientific">Lasiodiplodia mahajangana</name>
    <dbReference type="NCBI Taxonomy" id="1108764"/>
    <lineage>
        <taxon>Eukaryota</taxon>
        <taxon>Fungi</taxon>
        <taxon>Dikarya</taxon>
        <taxon>Ascomycota</taxon>
        <taxon>Pezizomycotina</taxon>
        <taxon>Dothideomycetes</taxon>
        <taxon>Dothideomycetes incertae sedis</taxon>
        <taxon>Botryosphaeriales</taxon>
        <taxon>Botryosphaeriaceae</taxon>
        <taxon>Lasiodiplodia</taxon>
    </lineage>
</organism>
<accession>A0ACC2JRG7</accession>
<protein>
    <submittedName>
        <fullName evidence="1">Uncharacterized protein</fullName>
    </submittedName>
</protein>
<proteinExistence type="predicted"/>
<comment type="caution">
    <text evidence="1">The sequence shown here is derived from an EMBL/GenBank/DDBJ whole genome shotgun (WGS) entry which is preliminary data.</text>
</comment>